<evidence type="ECO:0000313" key="2">
    <source>
        <dbReference type="Proteomes" id="UP000006050"/>
    </source>
</evidence>
<accession>I3Z0T8</accession>
<dbReference type="AlphaFoldDB" id="I3Z0T8"/>
<name>I3Z0T8_BELBD</name>
<dbReference type="HOGENOM" id="CLU_195982_2_0_10"/>
<sequence length="67" mass="7960">MIMKGINYVTDNKNRKVAVQIDLKIYGKLWEDFYDNMIAEQRKDEEKIPLKDLIKTLKEEGKLDESI</sequence>
<dbReference type="Proteomes" id="UP000006050">
    <property type="component" value="Chromosome"/>
</dbReference>
<proteinExistence type="predicted"/>
<dbReference type="KEGG" id="bbd:Belba_0187"/>
<keyword evidence="2" id="KW-1185">Reference proteome</keyword>
<gene>
    <name evidence="1" type="ordered locus">Belba_0187</name>
</gene>
<protein>
    <submittedName>
        <fullName evidence="1">Uncharacterized protein</fullName>
    </submittedName>
</protein>
<dbReference type="EMBL" id="CP003281">
    <property type="protein sequence ID" value="AFL82856.1"/>
    <property type="molecule type" value="Genomic_DNA"/>
</dbReference>
<dbReference type="eggNOG" id="ENOG50317M2">
    <property type="taxonomic scope" value="Bacteria"/>
</dbReference>
<reference evidence="2" key="1">
    <citation type="submission" date="2012-06" db="EMBL/GenBank/DDBJ databases">
        <title>The complete genome of Belliella baltica DSM 15883.</title>
        <authorList>
            <person name="Lucas S."/>
            <person name="Copeland A."/>
            <person name="Lapidus A."/>
            <person name="Goodwin L."/>
            <person name="Pitluck S."/>
            <person name="Peters L."/>
            <person name="Mikhailova N."/>
            <person name="Davenport K."/>
            <person name="Kyrpides N."/>
            <person name="Mavromatis K."/>
            <person name="Pagani I."/>
            <person name="Ivanova N."/>
            <person name="Ovchinnikova G."/>
            <person name="Zeytun A."/>
            <person name="Detter J.C."/>
            <person name="Han C."/>
            <person name="Land M."/>
            <person name="Hauser L."/>
            <person name="Markowitz V."/>
            <person name="Cheng J.-F."/>
            <person name="Hugenholtz P."/>
            <person name="Woyke T."/>
            <person name="Wu D."/>
            <person name="Tindall B."/>
            <person name="Pomrenke H."/>
            <person name="Brambilla E."/>
            <person name="Klenk H.-P."/>
            <person name="Eisen J.A."/>
        </authorList>
    </citation>
    <scope>NUCLEOTIDE SEQUENCE [LARGE SCALE GENOMIC DNA]</scope>
    <source>
        <strain evidence="2">DSM 15883 / CIP 108006 / LMG 21964 / BA134</strain>
    </source>
</reference>
<evidence type="ECO:0000313" key="1">
    <source>
        <dbReference type="EMBL" id="AFL82856.1"/>
    </source>
</evidence>
<organism evidence="1 2">
    <name type="scientific">Belliella baltica (strain DSM 15883 / CIP 108006 / LMG 21964 / BA134)</name>
    <dbReference type="NCBI Taxonomy" id="866536"/>
    <lineage>
        <taxon>Bacteria</taxon>
        <taxon>Pseudomonadati</taxon>
        <taxon>Bacteroidota</taxon>
        <taxon>Cytophagia</taxon>
        <taxon>Cytophagales</taxon>
        <taxon>Cyclobacteriaceae</taxon>
        <taxon>Belliella</taxon>
    </lineage>
</organism>